<proteinExistence type="predicted"/>
<sequence>MLIFNVFDGLKPILRLRYFHYQRKIKTQPFILLIQNAGCFFMLRLIKIR</sequence>
<evidence type="ECO:0000313" key="2">
    <source>
        <dbReference type="Proteomes" id="UP000004207"/>
    </source>
</evidence>
<organism evidence="1 2">
    <name type="scientific">Kingella kingae ATCC 23330</name>
    <dbReference type="NCBI Taxonomy" id="887327"/>
    <lineage>
        <taxon>Bacteria</taxon>
        <taxon>Pseudomonadati</taxon>
        <taxon>Pseudomonadota</taxon>
        <taxon>Betaproteobacteria</taxon>
        <taxon>Neisseriales</taxon>
        <taxon>Neisseriaceae</taxon>
        <taxon>Kingella</taxon>
    </lineage>
</organism>
<dbReference type="EMBL" id="AFHS01000033">
    <property type="protein sequence ID" value="EGK09600.1"/>
    <property type="molecule type" value="Genomic_DNA"/>
</dbReference>
<keyword evidence="2" id="KW-1185">Reference proteome</keyword>
<comment type="caution">
    <text evidence="1">The sequence shown here is derived from an EMBL/GenBank/DDBJ whole genome shotgun (WGS) entry which is preliminary data.</text>
</comment>
<accession>F5S6R6</accession>
<dbReference type="Proteomes" id="UP000004207">
    <property type="component" value="Unassembled WGS sequence"/>
</dbReference>
<evidence type="ECO:0000313" key="1">
    <source>
        <dbReference type="EMBL" id="EGK09600.1"/>
    </source>
</evidence>
<name>F5S6R6_KINKI</name>
<dbReference type="HOGENOM" id="CLU_3136659_0_0_4"/>
<reference evidence="1 2" key="1">
    <citation type="submission" date="2011-04" db="EMBL/GenBank/DDBJ databases">
        <authorList>
            <person name="Muzny D."/>
            <person name="Qin X."/>
            <person name="Deng J."/>
            <person name="Jiang H."/>
            <person name="Liu Y."/>
            <person name="Qu J."/>
            <person name="Song X.-Z."/>
            <person name="Zhang L."/>
            <person name="Thornton R."/>
            <person name="Coyle M."/>
            <person name="Francisco L."/>
            <person name="Jackson L."/>
            <person name="Javaid M."/>
            <person name="Korchina V."/>
            <person name="Kovar C."/>
            <person name="Mata R."/>
            <person name="Mathew T."/>
            <person name="Ngo R."/>
            <person name="Nguyen L."/>
            <person name="Nguyen N."/>
            <person name="Okwuonu G."/>
            <person name="Ongeri F."/>
            <person name="Pham C."/>
            <person name="Simmons D."/>
            <person name="Wilczek-Boney K."/>
            <person name="Hale W."/>
            <person name="Jakkamsetti A."/>
            <person name="Pham P."/>
            <person name="Ruth R."/>
            <person name="San Lucas F."/>
            <person name="Warren J."/>
            <person name="Zhang J."/>
            <person name="Zhao Z."/>
            <person name="Zhou C."/>
            <person name="Zhu D."/>
            <person name="Lee S."/>
            <person name="Bess C."/>
            <person name="Blankenburg K."/>
            <person name="Forbes L."/>
            <person name="Fu Q."/>
            <person name="Gubbala S."/>
            <person name="Hirani K."/>
            <person name="Jayaseelan J.C."/>
            <person name="Lara F."/>
            <person name="Munidasa M."/>
            <person name="Palculict T."/>
            <person name="Patil S."/>
            <person name="Pu L.-L."/>
            <person name="Saada N."/>
            <person name="Tang L."/>
            <person name="Weissenberger G."/>
            <person name="Zhu Y."/>
            <person name="Hemphill L."/>
            <person name="Shang Y."/>
            <person name="Youmans B."/>
            <person name="Ayvaz T."/>
            <person name="Ross M."/>
            <person name="Santibanez J."/>
            <person name="Aqrawi P."/>
            <person name="Gross S."/>
            <person name="Joshi V."/>
            <person name="Fowler G."/>
            <person name="Nazareth L."/>
            <person name="Reid J."/>
            <person name="Worley K."/>
            <person name="Petrosino J."/>
            <person name="Highlander S."/>
            <person name="Gibbs R."/>
        </authorList>
    </citation>
    <scope>NUCLEOTIDE SEQUENCE [LARGE SCALE GENOMIC DNA]</scope>
    <source>
        <strain evidence="1 2">ATCC 23330</strain>
    </source>
</reference>
<protein>
    <submittedName>
        <fullName evidence="1">Uncharacterized protein</fullName>
    </submittedName>
</protein>
<gene>
    <name evidence="1" type="ORF">HMPREF0476_0899</name>
</gene>
<dbReference type="AlphaFoldDB" id="F5S6R6"/>